<feature type="region of interest" description="Disordered" evidence="10">
    <location>
        <begin position="1"/>
        <end position="52"/>
    </location>
</feature>
<feature type="region of interest" description="Disordered" evidence="10">
    <location>
        <begin position="388"/>
        <end position="410"/>
    </location>
</feature>
<dbReference type="PROSITE" id="PS50011">
    <property type="entry name" value="PROTEIN_KINASE_DOM"/>
    <property type="match status" value="1"/>
</dbReference>
<evidence type="ECO:0000256" key="2">
    <source>
        <dbReference type="ARBA" id="ARBA00012513"/>
    </source>
</evidence>
<dbReference type="Gene3D" id="3.10.20.90">
    <property type="entry name" value="Phosphatidylinositol 3-kinase Catalytic Subunit, Chain A, domain 1"/>
    <property type="match status" value="1"/>
</dbReference>
<evidence type="ECO:0000256" key="5">
    <source>
        <dbReference type="ARBA" id="ARBA00022741"/>
    </source>
</evidence>
<dbReference type="InterPro" id="IPR024678">
    <property type="entry name" value="Kinase_OSR1/WNK_CCT"/>
</dbReference>
<feature type="domain" description="Protein kinase" evidence="11">
    <location>
        <begin position="62"/>
        <end position="323"/>
    </location>
</feature>
<dbReference type="Gene3D" id="3.30.200.20">
    <property type="entry name" value="Phosphorylase Kinase, domain 1"/>
    <property type="match status" value="1"/>
</dbReference>
<dbReference type="PROSITE" id="PS00108">
    <property type="entry name" value="PROTEIN_KINASE_ST"/>
    <property type="match status" value="1"/>
</dbReference>
<reference evidence="13 14" key="1">
    <citation type="submission" date="2024-03" db="EMBL/GenBank/DDBJ databases">
        <title>Complete genome sequence of the green alga Chloropicon roscoffensis RCC1871.</title>
        <authorList>
            <person name="Lemieux C."/>
            <person name="Pombert J.-F."/>
            <person name="Otis C."/>
            <person name="Turmel M."/>
        </authorList>
    </citation>
    <scope>NUCLEOTIDE SEQUENCE [LARGE SCALE GENOMIC DNA]</scope>
    <source>
        <strain evidence="13 14">RCC1871</strain>
    </source>
</reference>
<dbReference type="EC" id="2.7.11.1" evidence="2"/>
<evidence type="ECO:0000313" key="13">
    <source>
        <dbReference type="EMBL" id="WZN59543.1"/>
    </source>
</evidence>
<evidence type="ECO:0000256" key="10">
    <source>
        <dbReference type="SAM" id="MobiDB-lite"/>
    </source>
</evidence>
<dbReference type="InterPro" id="IPR000719">
    <property type="entry name" value="Prot_kinase_dom"/>
</dbReference>
<dbReference type="Pfam" id="PF00069">
    <property type="entry name" value="Pkinase"/>
    <property type="match status" value="1"/>
</dbReference>
<dbReference type="FunFam" id="1.10.510.10:FF:000046">
    <property type="entry name" value="probable serine/threonine-protein kinase WNK9"/>
    <property type="match status" value="1"/>
</dbReference>
<feature type="compositionally biased region" description="Low complexity" evidence="10">
    <location>
        <begin position="529"/>
        <end position="543"/>
    </location>
</feature>
<keyword evidence="6 13" id="KW-0418">Kinase</keyword>
<dbReference type="CDD" id="cd13983">
    <property type="entry name" value="STKc_WNK"/>
    <property type="match status" value="1"/>
</dbReference>
<feature type="compositionally biased region" description="Low complexity" evidence="10">
    <location>
        <begin position="1"/>
        <end position="17"/>
    </location>
</feature>
<evidence type="ECO:0000256" key="6">
    <source>
        <dbReference type="ARBA" id="ARBA00022777"/>
    </source>
</evidence>
<dbReference type="Proteomes" id="UP001472866">
    <property type="component" value="Chromosome 02"/>
</dbReference>
<gene>
    <name evidence="13" type="ORF">HKI87_02g10690</name>
</gene>
<feature type="region of interest" description="Disordered" evidence="10">
    <location>
        <begin position="326"/>
        <end position="370"/>
    </location>
</feature>
<dbReference type="PROSITE" id="PS50097">
    <property type="entry name" value="BTB"/>
    <property type="match status" value="1"/>
</dbReference>
<accession>A0AAX4P037</accession>
<protein>
    <recommendedName>
        <fullName evidence="2">non-specific serine/threonine protein kinase</fullName>
        <ecNumber evidence="2">2.7.11.1</ecNumber>
    </recommendedName>
</protein>
<dbReference type="Gene3D" id="3.30.710.10">
    <property type="entry name" value="Potassium Channel Kv1.1, Chain A"/>
    <property type="match status" value="1"/>
</dbReference>
<evidence type="ECO:0000256" key="1">
    <source>
        <dbReference type="ARBA" id="ARBA00004906"/>
    </source>
</evidence>
<proteinExistence type="predicted"/>
<evidence type="ECO:0000256" key="9">
    <source>
        <dbReference type="ARBA" id="ARBA00048679"/>
    </source>
</evidence>
<dbReference type="GO" id="GO:0004674">
    <property type="term" value="F:protein serine/threonine kinase activity"/>
    <property type="evidence" value="ECO:0007669"/>
    <property type="project" value="UniProtKB-KW"/>
</dbReference>
<feature type="compositionally biased region" description="Gly residues" evidence="10">
    <location>
        <begin position="519"/>
        <end position="528"/>
    </location>
</feature>
<evidence type="ECO:0000313" key="14">
    <source>
        <dbReference type="Proteomes" id="UP001472866"/>
    </source>
</evidence>
<dbReference type="Gene3D" id="1.10.510.10">
    <property type="entry name" value="Transferase(Phosphotransferase) domain 1"/>
    <property type="match status" value="1"/>
</dbReference>
<keyword evidence="3" id="KW-0723">Serine/threonine-protein kinase</keyword>
<evidence type="ECO:0000256" key="7">
    <source>
        <dbReference type="ARBA" id="ARBA00022840"/>
    </source>
</evidence>
<dbReference type="SUPFAM" id="SSF56112">
    <property type="entry name" value="Protein kinase-like (PK-like)"/>
    <property type="match status" value="1"/>
</dbReference>
<dbReference type="GO" id="GO:0005524">
    <property type="term" value="F:ATP binding"/>
    <property type="evidence" value="ECO:0007669"/>
    <property type="project" value="UniProtKB-KW"/>
</dbReference>
<keyword evidence="14" id="KW-1185">Reference proteome</keyword>
<feature type="compositionally biased region" description="Basic and acidic residues" evidence="10">
    <location>
        <begin position="331"/>
        <end position="341"/>
    </location>
</feature>
<feature type="domain" description="BTB" evidence="12">
    <location>
        <begin position="576"/>
        <end position="642"/>
    </location>
</feature>
<dbReference type="InterPro" id="IPR011333">
    <property type="entry name" value="SKP1/BTB/POZ_sf"/>
</dbReference>
<dbReference type="InterPro" id="IPR050588">
    <property type="entry name" value="WNK_Ser-Thr_kinase"/>
</dbReference>
<dbReference type="SMART" id="SM00225">
    <property type="entry name" value="BTB"/>
    <property type="match status" value="1"/>
</dbReference>
<dbReference type="SUPFAM" id="SSF54695">
    <property type="entry name" value="POZ domain"/>
    <property type="match status" value="1"/>
</dbReference>
<dbReference type="EMBL" id="CP151502">
    <property type="protein sequence ID" value="WZN59543.1"/>
    <property type="molecule type" value="Genomic_DNA"/>
</dbReference>
<comment type="catalytic activity">
    <reaction evidence="8">
        <text>L-threonyl-[protein] + ATP = O-phospho-L-threonyl-[protein] + ADP + H(+)</text>
        <dbReference type="Rhea" id="RHEA:46608"/>
        <dbReference type="Rhea" id="RHEA-COMP:11060"/>
        <dbReference type="Rhea" id="RHEA-COMP:11605"/>
        <dbReference type="ChEBI" id="CHEBI:15378"/>
        <dbReference type="ChEBI" id="CHEBI:30013"/>
        <dbReference type="ChEBI" id="CHEBI:30616"/>
        <dbReference type="ChEBI" id="CHEBI:61977"/>
        <dbReference type="ChEBI" id="CHEBI:456216"/>
        <dbReference type="EC" id="2.7.11.1"/>
    </reaction>
</comment>
<evidence type="ECO:0000256" key="4">
    <source>
        <dbReference type="ARBA" id="ARBA00022679"/>
    </source>
</evidence>
<dbReference type="InterPro" id="IPR011009">
    <property type="entry name" value="Kinase-like_dom_sf"/>
</dbReference>
<name>A0AAX4P037_9CHLO</name>
<sequence>MERTSSAASGSISSDGGVLATSPTSQGEYPERSPPGEGSGHGGRDPNDKNAVICADPSGRYLKYNELLGEGAFKKVYKALDEEEGREVAWNEIQVQGRVLTEEERKRLQAEIEIGQELKHPHVITFFESWLDASTGNMVFITELFTSGTLRQFRRKYTKLDTKAIKRWSRQILEGLAYLHEEHDPPVIHRDLKCDNIFINGHSGEVKIGDLGLATLLRQAQPGMSVLGTPEFMAPEMYEEQYDELVDIYAFGMCLLELVTCQFPYKECQNAAQIYRKVSMGIGPRGLEVVQDQNPSMYDFIKKCLARREDRPSARKLLEDPFLAGGLESVPHSRRDTKDSLYSEFTSPHSTDDLREAQQQQQQQQQVSDPVKAMQGFLDANATKLELASPSQAPGPSENGSPLEMRKSQGPVTSESYLAYQQKIVATVSERQFGSEFKVAAKEGEGGIIEIKVRMPVRTDPEKKARSISFQFDRQRDTATNVAEEMAEEFGLGTLDERICAAAIDKAIQKVSGGSADQNGGGDLGGSWGSSVSGGSIPSSPRRTSSKWGSLVYPKAAMENPMMDHFKQLLENGEDSDVVLKSRRGKEFRAHKVILSARSTVLKATLKEQAVKESGVLDLDIPPEVMKVVLFYIYTGSIPLSASAEIHAMHDEFLAAAELLAMPRFKNYLKKFVNESKSMTS</sequence>
<dbReference type="SMART" id="SM00220">
    <property type="entry name" value="S_TKc"/>
    <property type="match status" value="1"/>
</dbReference>
<evidence type="ECO:0000256" key="8">
    <source>
        <dbReference type="ARBA" id="ARBA00047899"/>
    </source>
</evidence>
<keyword evidence="7" id="KW-0067">ATP-binding</keyword>
<feature type="compositionally biased region" description="Polar residues" evidence="10">
    <location>
        <begin position="389"/>
        <end position="400"/>
    </location>
</feature>
<dbReference type="FunFam" id="3.30.200.20:FF:000075">
    <property type="entry name" value="Probable serine/threonine-protein kinase WNK1"/>
    <property type="match status" value="1"/>
</dbReference>
<keyword evidence="5" id="KW-0547">Nucleotide-binding</keyword>
<dbReference type="Pfam" id="PF12202">
    <property type="entry name" value="OSR1_C"/>
    <property type="match status" value="1"/>
</dbReference>
<dbReference type="AlphaFoldDB" id="A0AAX4P037"/>
<comment type="catalytic activity">
    <reaction evidence="9">
        <text>L-seryl-[protein] + ATP = O-phospho-L-seryl-[protein] + ADP + H(+)</text>
        <dbReference type="Rhea" id="RHEA:17989"/>
        <dbReference type="Rhea" id="RHEA-COMP:9863"/>
        <dbReference type="Rhea" id="RHEA-COMP:11604"/>
        <dbReference type="ChEBI" id="CHEBI:15378"/>
        <dbReference type="ChEBI" id="CHEBI:29999"/>
        <dbReference type="ChEBI" id="CHEBI:30616"/>
        <dbReference type="ChEBI" id="CHEBI:83421"/>
        <dbReference type="ChEBI" id="CHEBI:456216"/>
        <dbReference type="EC" id="2.7.11.1"/>
    </reaction>
</comment>
<keyword evidence="4" id="KW-0808">Transferase</keyword>
<feature type="region of interest" description="Disordered" evidence="10">
    <location>
        <begin position="511"/>
        <end position="548"/>
    </location>
</feature>
<dbReference type="PANTHER" id="PTHR13902">
    <property type="entry name" value="SERINE/THREONINE-PROTEIN KINASE WNK WITH NO LYSINE -RELATED"/>
    <property type="match status" value="1"/>
</dbReference>
<evidence type="ECO:0000259" key="12">
    <source>
        <dbReference type="PROSITE" id="PS50097"/>
    </source>
</evidence>
<evidence type="ECO:0000256" key="3">
    <source>
        <dbReference type="ARBA" id="ARBA00022527"/>
    </source>
</evidence>
<dbReference type="InterPro" id="IPR000210">
    <property type="entry name" value="BTB/POZ_dom"/>
</dbReference>
<dbReference type="Pfam" id="PF00651">
    <property type="entry name" value="BTB"/>
    <property type="match status" value="1"/>
</dbReference>
<dbReference type="InterPro" id="IPR008271">
    <property type="entry name" value="Ser/Thr_kinase_AS"/>
</dbReference>
<organism evidence="13 14">
    <name type="scientific">Chloropicon roscoffensis</name>
    <dbReference type="NCBI Taxonomy" id="1461544"/>
    <lineage>
        <taxon>Eukaryota</taxon>
        <taxon>Viridiplantae</taxon>
        <taxon>Chlorophyta</taxon>
        <taxon>Chloropicophyceae</taxon>
        <taxon>Chloropicales</taxon>
        <taxon>Chloropicaceae</taxon>
        <taxon>Chloropicon</taxon>
    </lineage>
</organism>
<evidence type="ECO:0000259" key="11">
    <source>
        <dbReference type="PROSITE" id="PS50011"/>
    </source>
</evidence>
<comment type="pathway">
    <text evidence="1">Protein modification; protein ubiquitination.</text>
</comment>